<protein>
    <submittedName>
        <fullName evidence="2">Uncharacterized protein</fullName>
    </submittedName>
</protein>
<reference evidence="2" key="1">
    <citation type="submission" date="2022-06" db="EMBL/GenBank/DDBJ databases">
        <title>Uncovering the hologenomic basis of an extraordinary plant invasion.</title>
        <authorList>
            <person name="Bieker V.C."/>
            <person name="Martin M.D."/>
            <person name="Gilbert T."/>
            <person name="Hodgins K."/>
            <person name="Battlay P."/>
            <person name="Petersen B."/>
            <person name="Wilson J."/>
        </authorList>
    </citation>
    <scope>NUCLEOTIDE SEQUENCE</scope>
    <source>
        <strain evidence="2">AA19_3_7</strain>
        <tissue evidence="2">Leaf</tissue>
    </source>
</reference>
<dbReference type="PANTHER" id="PTHR31374:SF9">
    <property type="entry name" value="AUXIN-RESPONSIVE FAMILY PROTEIN"/>
    <property type="match status" value="1"/>
</dbReference>
<dbReference type="GO" id="GO:0009733">
    <property type="term" value="P:response to auxin"/>
    <property type="evidence" value="ECO:0007669"/>
    <property type="project" value="InterPro"/>
</dbReference>
<keyword evidence="3" id="KW-1185">Reference proteome</keyword>
<dbReference type="AlphaFoldDB" id="A0AAD5BKT2"/>
<organism evidence="2 3">
    <name type="scientific">Ambrosia artemisiifolia</name>
    <name type="common">Common ragweed</name>
    <dbReference type="NCBI Taxonomy" id="4212"/>
    <lineage>
        <taxon>Eukaryota</taxon>
        <taxon>Viridiplantae</taxon>
        <taxon>Streptophyta</taxon>
        <taxon>Embryophyta</taxon>
        <taxon>Tracheophyta</taxon>
        <taxon>Spermatophyta</taxon>
        <taxon>Magnoliopsida</taxon>
        <taxon>eudicotyledons</taxon>
        <taxon>Gunneridae</taxon>
        <taxon>Pentapetalae</taxon>
        <taxon>asterids</taxon>
        <taxon>campanulids</taxon>
        <taxon>Asterales</taxon>
        <taxon>Asteraceae</taxon>
        <taxon>Asteroideae</taxon>
        <taxon>Heliantheae alliance</taxon>
        <taxon>Heliantheae</taxon>
        <taxon>Ambrosia</taxon>
    </lineage>
</organism>
<evidence type="ECO:0000256" key="1">
    <source>
        <dbReference type="ARBA" id="ARBA00006974"/>
    </source>
</evidence>
<sequence length="114" mass="12977">MNNGGTIPSSASCDKCCQWVFRWPLSMDEEDETSIPRDVPKGHTVVYVGENQRRFVINVKLLKHPLFSALLDQAREEYDFTTDSRLSIPCDEDTFLSVVRCATSPHDRRIPSCV</sequence>
<evidence type="ECO:0000313" key="3">
    <source>
        <dbReference type="Proteomes" id="UP001206925"/>
    </source>
</evidence>
<accession>A0AAD5BKT2</accession>
<evidence type="ECO:0000313" key="2">
    <source>
        <dbReference type="EMBL" id="KAI7724844.1"/>
    </source>
</evidence>
<dbReference type="EMBL" id="JAMZMK010012149">
    <property type="protein sequence ID" value="KAI7724844.1"/>
    <property type="molecule type" value="Genomic_DNA"/>
</dbReference>
<dbReference type="Pfam" id="PF02519">
    <property type="entry name" value="Auxin_inducible"/>
    <property type="match status" value="1"/>
</dbReference>
<proteinExistence type="inferred from homology"/>
<dbReference type="InterPro" id="IPR003676">
    <property type="entry name" value="SAUR_fam"/>
</dbReference>
<dbReference type="PANTHER" id="PTHR31374">
    <property type="entry name" value="AUXIN-INDUCED PROTEIN-LIKE-RELATED"/>
    <property type="match status" value="1"/>
</dbReference>
<comment type="similarity">
    <text evidence="1">Belongs to the ARG7 family.</text>
</comment>
<comment type="caution">
    <text evidence="2">The sequence shown here is derived from an EMBL/GenBank/DDBJ whole genome shotgun (WGS) entry which is preliminary data.</text>
</comment>
<gene>
    <name evidence="2" type="ORF">M8C21_006958</name>
</gene>
<name>A0AAD5BKT2_AMBAR</name>
<dbReference type="Proteomes" id="UP001206925">
    <property type="component" value="Unassembled WGS sequence"/>
</dbReference>